<protein>
    <submittedName>
        <fullName evidence="3">PTS mannose transporter subunit IIA</fullName>
    </submittedName>
</protein>
<dbReference type="Pfam" id="PF03610">
    <property type="entry name" value="EIIA-man"/>
    <property type="match status" value="1"/>
</dbReference>
<dbReference type="InterPro" id="IPR051471">
    <property type="entry name" value="Bacterial_PTS_sugar_comp"/>
</dbReference>
<dbReference type="Proteomes" id="UP001501577">
    <property type="component" value="Unassembled WGS sequence"/>
</dbReference>
<dbReference type="Gene3D" id="3.40.50.510">
    <property type="entry name" value="Phosphotransferase system, mannose-type IIA component"/>
    <property type="match status" value="1"/>
</dbReference>
<feature type="domain" description="PTS EIIA type-4" evidence="2">
    <location>
        <begin position="1"/>
        <end position="121"/>
    </location>
</feature>
<dbReference type="PANTHER" id="PTHR33799:SF1">
    <property type="entry name" value="PTS SYSTEM MANNOSE-SPECIFIC EIIAB COMPONENT-RELATED"/>
    <property type="match status" value="1"/>
</dbReference>
<accession>A0ABP6KKD3</accession>
<organism evidence="3 4">
    <name type="scientific">Tetragenococcus solitarius</name>
    <dbReference type="NCBI Taxonomy" id="71453"/>
    <lineage>
        <taxon>Bacteria</taxon>
        <taxon>Bacillati</taxon>
        <taxon>Bacillota</taxon>
        <taxon>Bacilli</taxon>
        <taxon>Lactobacillales</taxon>
        <taxon>Enterococcaceae</taxon>
        <taxon>Tetragenococcus</taxon>
    </lineage>
</organism>
<evidence type="ECO:0000259" key="2">
    <source>
        <dbReference type="PROSITE" id="PS51096"/>
    </source>
</evidence>
<evidence type="ECO:0000313" key="4">
    <source>
        <dbReference type="Proteomes" id="UP001501577"/>
    </source>
</evidence>
<name>A0ABP6KKD3_9ENTE</name>
<gene>
    <name evidence="3" type="ORF">GCM10019998_04360</name>
</gene>
<dbReference type="SUPFAM" id="SSF53062">
    <property type="entry name" value="PTS system fructose IIA component-like"/>
    <property type="match status" value="1"/>
</dbReference>
<keyword evidence="1" id="KW-0808">Transferase</keyword>
<dbReference type="PROSITE" id="PS51096">
    <property type="entry name" value="PTS_EIIA_TYPE_4"/>
    <property type="match status" value="1"/>
</dbReference>
<reference evidence="4" key="1">
    <citation type="journal article" date="2019" name="Int. J. Syst. Evol. Microbiol.">
        <title>The Global Catalogue of Microorganisms (GCM) 10K type strain sequencing project: providing services to taxonomists for standard genome sequencing and annotation.</title>
        <authorList>
            <consortium name="The Broad Institute Genomics Platform"/>
            <consortium name="The Broad Institute Genome Sequencing Center for Infectious Disease"/>
            <person name="Wu L."/>
            <person name="Ma J."/>
        </authorList>
    </citation>
    <scope>NUCLEOTIDE SEQUENCE [LARGE SCALE GENOMIC DNA]</scope>
    <source>
        <strain evidence="4">JCM 8736</strain>
    </source>
</reference>
<evidence type="ECO:0000256" key="1">
    <source>
        <dbReference type="ARBA" id="ARBA00022679"/>
    </source>
</evidence>
<evidence type="ECO:0000313" key="3">
    <source>
        <dbReference type="EMBL" id="GAA3011317.1"/>
    </source>
</evidence>
<sequence>MKYLIATHGELSKGMIDAAQLIAGNNNDLDYFSMTKSKGQEEAEEEVKNYLENKQGKELVVLTDVFGGSVANLFTDFLLKGYEFQLVTGVNLPLVLTMLLSGDADSKTIITNSIEEAKKGIVYINELIEKQGGDHNDDRIIED</sequence>
<dbReference type="RefSeq" id="WP_068708158.1">
    <property type="nucleotide sequence ID" value="NZ_BAAAXQ010000013.1"/>
</dbReference>
<dbReference type="InterPro" id="IPR004701">
    <property type="entry name" value="PTS_EIIA_man-typ"/>
</dbReference>
<dbReference type="InterPro" id="IPR036662">
    <property type="entry name" value="PTS_EIIA_man-typ_sf"/>
</dbReference>
<keyword evidence="4" id="KW-1185">Reference proteome</keyword>
<dbReference type="EMBL" id="BAAAXQ010000013">
    <property type="protein sequence ID" value="GAA3011317.1"/>
    <property type="molecule type" value="Genomic_DNA"/>
</dbReference>
<proteinExistence type="predicted"/>
<dbReference type="PANTHER" id="PTHR33799">
    <property type="entry name" value="PTS PERMEASE-RELATED-RELATED"/>
    <property type="match status" value="1"/>
</dbReference>
<comment type="caution">
    <text evidence="3">The sequence shown here is derived from an EMBL/GenBank/DDBJ whole genome shotgun (WGS) entry which is preliminary data.</text>
</comment>